<feature type="region of interest" description="Disordered" evidence="1">
    <location>
        <begin position="348"/>
        <end position="373"/>
    </location>
</feature>
<feature type="region of interest" description="Disordered" evidence="1">
    <location>
        <begin position="190"/>
        <end position="228"/>
    </location>
</feature>
<evidence type="ECO:0000259" key="2">
    <source>
        <dbReference type="PROSITE" id="PS50006"/>
    </source>
</evidence>
<organism evidence="4 5">
    <name type="scientific">Armillaria ostoyae</name>
    <name type="common">Armillaria root rot fungus</name>
    <dbReference type="NCBI Taxonomy" id="47428"/>
    <lineage>
        <taxon>Eukaryota</taxon>
        <taxon>Fungi</taxon>
        <taxon>Dikarya</taxon>
        <taxon>Basidiomycota</taxon>
        <taxon>Agaricomycotina</taxon>
        <taxon>Agaricomycetes</taxon>
        <taxon>Agaricomycetidae</taxon>
        <taxon>Agaricales</taxon>
        <taxon>Marasmiineae</taxon>
        <taxon>Physalacriaceae</taxon>
        <taxon>Armillaria</taxon>
    </lineage>
</organism>
<dbReference type="InterPro" id="IPR000253">
    <property type="entry name" value="FHA_dom"/>
</dbReference>
<accession>A0A284RLF2</accession>
<feature type="region of interest" description="Disordered" evidence="1">
    <location>
        <begin position="268"/>
        <end position="313"/>
    </location>
</feature>
<evidence type="ECO:0008006" key="6">
    <source>
        <dbReference type="Google" id="ProtNLM"/>
    </source>
</evidence>
<dbReference type="InterPro" id="IPR053027">
    <property type="entry name" value="AGGF1"/>
</dbReference>
<reference evidence="5" key="1">
    <citation type="journal article" date="2017" name="Nat. Ecol. Evol.">
        <title>Genome expansion and lineage-specific genetic innovations in the forest pathogenic fungi Armillaria.</title>
        <authorList>
            <person name="Sipos G."/>
            <person name="Prasanna A.N."/>
            <person name="Walter M.C."/>
            <person name="O'Connor E."/>
            <person name="Balint B."/>
            <person name="Krizsan K."/>
            <person name="Kiss B."/>
            <person name="Hess J."/>
            <person name="Varga T."/>
            <person name="Slot J."/>
            <person name="Riley R."/>
            <person name="Boka B."/>
            <person name="Rigling D."/>
            <person name="Barry K."/>
            <person name="Lee J."/>
            <person name="Mihaltcheva S."/>
            <person name="LaButti K."/>
            <person name="Lipzen A."/>
            <person name="Waldron R."/>
            <person name="Moloney N.M."/>
            <person name="Sperisen C."/>
            <person name="Kredics L."/>
            <person name="Vagvoelgyi C."/>
            <person name="Patrignani A."/>
            <person name="Fitzpatrick D."/>
            <person name="Nagy I."/>
            <person name="Doyle S."/>
            <person name="Anderson J.B."/>
            <person name="Grigoriev I.V."/>
            <person name="Gueldener U."/>
            <person name="Muensterkoetter M."/>
            <person name="Nagy L.G."/>
        </authorList>
    </citation>
    <scope>NUCLEOTIDE SEQUENCE [LARGE SCALE GENOMIC DNA]</scope>
    <source>
        <strain evidence="5">C18/9</strain>
    </source>
</reference>
<gene>
    <name evidence="4" type="ORF">ARMOST_12973</name>
</gene>
<name>A0A284RLF2_ARMOS</name>
<dbReference type="Pfam" id="PF00498">
    <property type="entry name" value="FHA"/>
    <property type="match status" value="1"/>
</dbReference>
<dbReference type="PANTHER" id="PTHR23106:SF24">
    <property type="entry name" value="ANGIOGENIC FACTOR WITH G PATCH AND FHA DOMAINS 1"/>
    <property type="match status" value="1"/>
</dbReference>
<dbReference type="OMA" id="MKQGWQP"/>
<keyword evidence="5" id="KW-1185">Reference proteome</keyword>
<feature type="region of interest" description="Disordered" evidence="1">
    <location>
        <begin position="32"/>
        <end position="51"/>
    </location>
</feature>
<dbReference type="Proteomes" id="UP000219338">
    <property type="component" value="Unassembled WGS sequence"/>
</dbReference>
<feature type="compositionally biased region" description="Polar residues" evidence="1">
    <location>
        <begin position="268"/>
        <end position="286"/>
    </location>
</feature>
<dbReference type="OrthoDB" id="21470at2759"/>
<feature type="domain" description="G-patch" evidence="3">
    <location>
        <begin position="315"/>
        <end position="364"/>
    </location>
</feature>
<evidence type="ECO:0000259" key="3">
    <source>
        <dbReference type="PROSITE" id="PS50174"/>
    </source>
</evidence>
<dbReference type="InterPro" id="IPR000467">
    <property type="entry name" value="G_patch_dom"/>
</dbReference>
<dbReference type="SMART" id="SM00443">
    <property type="entry name" value="G_patch"/>
    <property type="match status" value="1"/>
</dbReference>
<dbReference type="InterPro" id="IPR008984">
    <property type="entry name" value="SMAD_FHA_dom_sf"/>
</dbReference>
<dbReference type="AlphaFoldDB" id="A0A284RLF2"/>
<feature type="domain" description="FHA" evidence="2">
    <location>
        <begin position="83"/>
        <end position="135"/>
    </location>
</feature>
<feature type="compositionally biased region" description="Polar residues" evidence="1">
    <location>
        <begin position="213"/>
        <end position="223"/>
    </location>
</feature>
<proteinExistence type="predicted"/>
<dbReference type="PROSITE" id="PS50006">
    <property type="entry name" value="FHA_DOMAIN"/>
    <property type="match status" value="1"/>
</dbReference>
<dbReference type="Pfam" id="PF01585">
    <property type="entry name" value="G-patch"/>
    <property type="match status" value="1"/>
</dbReference>
<dbReference type="SUPFAM" id="SSF49879">
    <property type="entry name" value="SMAD/FHA domain"/>
    <property type="match status" value="1"/>
</dbReference>
<evidence type="ECO:0000256" key="1">
    <source>
        <dbReference type="SAM" id="MobiDB-lite"/>
    </source>
</evidence>
<dbReference type="STRING" id="47428.A0A284RLF2"/>
<dbReference type="PROSITE" id="PS50174">
    <property type="entry name" value="G_PATCH"/>
    <property type="match status" value="1"/>
</dbReference>
<evidence type="ECO:0000313" key="5">
    <source>
        <dbReference type="Proteomes" id="UP000219338"/>
    </source>
</evidence>
<protein>
    <recommendedName>
        <fullName evidence="6">G-patch domain-containing protein</fullName>
    </recommendedName>
</protein>
<dbReference type="GO" id="GO:0003676">
    <property type="term" value="F:nucleic acid binding"/>
    <property type="evidence" value="ECO:0007669"/>
    <property type="project" value="InterPro"/>
</dbReference>
<dbReference type="PANTHER" id="PTHR23106">
    <property type="entry name" value="ANGIOGENIC FACTOR WITH G PATCH AND FHA DOMAINS 1"/>
    <property type="match status" value="1"/>
</dbReference>
<sequence>MEEGEVFGSEVPTSYPSNAEYLHHPSIEWPGEPSLMETPIDQMIAPPPVEHGQERPVCRLVVDKPFVPLGSGRIVLVDGYPEVQFGRDALPPGSSTPKVRIKTMEVSKFHATVYWDTHLKEWAVIDMGSMHGTYLLSSDDPSNASPQDRGIRLSPSRAASIPRRLSNMDRLTMGDATFIVHIHQSLPCEECSPRDVGDEVSLFPSERKRQRTQPEIGTATPTYQPYPKNPKQALALLKRTLLPQHGSGSNSTIDQYMDRSARRRALFSTSANDSPGVTPRNSTTPLPGNEDRNTSGSGTSHDAGPVSHPAVPLPSTNVGHKLLLKQGWQPGESLGLAVEGGVLEPLDAGATSSVGRRGLGMPRPMSGNSGCRR</sequence>
<dbReference type="EMBL" id="FUEG01000011">
    <property type="protein sequence ID" value="SJL09593.1"/>
    <property type="molecule type" value="Genomic_DNA"/>
</dbReference>
<evidence type="ECO:0000313" key="4">
    <source>
        <dbReference type="EMBL" id="SJL09593.1"/>
    </source>
</evidence>
<dbReference type="Gene3D" id="2.60.200.20">
    <property type="match status" value="1"/>
</dbReference>